<feature type="domain" description="Plastocyanin-like" evidence="3">
    <location>
        <begin position="9"/>
        <end position="89"/>
    </location>
</feature>
<evidence type="ECO:0000259" key="3">
    <source>
        <dbReference type="Pfam" id="PF00394"/>
    </source>
</evidence>
<name>A0ABR2PQF2_9ROSI</name>
<protein>
    <submittedName>
        <fullName evidence="5">Uncharacterized protein</fullName>
    </submittedName>
</protein>
<evidence type="ECO:0000313" key="6">
    <source>
        <dbReference type="Proteomes" id="UP001396334"/>
    </source>
</evidence>
<dbReference type="InterPro" id="IPR001117">
    <property type="entry name" value="Cu-oxidase_2nd"/>
</dbReference>
<reference evidence="5 6" key="1">
    <citation type="journal article" date="2024" name="G3 (Bethesda)">
        <title>Genome assembly of Hibiscus sabdariffa L. provides insights into metabolisms of medicinal natural products.</title>
        <authorList>
            <person name="Kim T."/>
        </authorList>
    </citation>
    <scope>NUCLEOTIDE SEQUENCE [LARGE SCALE GENOMIC DNA]</scope>
    <source>
        <strain evidence="5">TK-2024</strain>
        <tissue evidence="5">Old leaves</tissue>
    </source>
</reference>
<comment type="similarity">
    <text evidence="1">Belongs to the multicopper oxidase family.</text>
</comment>
<comment type="caution">
    <text evidence="5">The sequence shown here is derived from an EMBL/GenBank/DDBJ whole genome shotgun (WGS) entry which is preliminary data.</text>
</comment>
<sequence length="198" mass="21902">MNHGKARENDELSFRIANHSFTVVEADAGKVKLFETNTLINNTRTDHKCSAENQTRAPNATFFMLARPYTTGIGTFDNSTVAGIIEYEHQPLTSLKNRPLLRPWFPAINATNFVEVVLQVSSVRRATHSISMAIINFYVFGQGFDNFDPENSAPKFNLVDPAERNTIGVPFGANGMDSLGWNASDQKLPPPPSSLPEC</sequence>
<dbReference type="Proteomes" id="UP001396334">
    <property type="component" value="Unassembled WGS sequence"/>
</dbReference>
<proteinExistence type="inferred from homology"/>
<dbReference type="PANTHER" id="PTHR11709:SF256">
    <property type="entry name" value="LACCASE-2"/>
    <property type="match status" value="1"/>
</dbReference>
<dbReference type="Gene3D" id="2.60.40.420">
    <property type="entry name" value="Cupredoxins - blue copper proteins"/>
    <property type="match status" value="1"/>
</dbReference>
<keyword evidence="2" id="KW-0325">Glycoprotein</keyword>
<dbReference type="Pfam" id="PF07731">
    <property type="entry name" value="Cu-oxidase_2"/>
    <property type="match status" value="1"/>
</dbReference>
<keyword evidence="6" id="KW-1185">Reference proteome</keyword>
<organism evidence="5 6">
    <name type="scientific">Hibiscus sabdariffa</name>
    <name type="common">roselle</name>
    <dbReference type="NCBI Taxonomy" id="183260"/>
    <lineage>
        <taxon>Eukaryota</taxon>
        <taxon>Viridiplantae</taxon>
        <taxon>Streptophyta</taxon>
        <taxon>Embryophyta</taxon>
        <taxon>Tracheophyta</taxon>
        <taxon>Spermatophyta</taxon>
        <taxon>Magnoliopsida</taxon>
        <taxon>eudicotyledons</taxon>
        <taxon>Gunneridae</taxon>
        <taxon>Pentapetalae</taxon>
        <taxon>rosids</taxon>
        <taxon>malvids</taxon>
        <taxon>Malvales</taxon>
        <taxon>Malvaceae</taxon>
        <taxon>Malvoideae</taxon>
        <taxon>Hibiscus</taxon>
    </lineage>
</organism>
<dbReference type="SUPFAM" id="SSF49503">
    <property type="entry name" value="Cupredoxins"/>
    <property type="match status" value="1"/>
</dbReference>
<dbReference type="InterPro" id="IPR008972">
    <property type="entry name" value="Cupredoxin"/>
</dbReference>
<evidence type="ECO:0000259" key="4">
    <source>
        <dbReference type="Pfam" id="PF07731"/>
    </source>
</evidence>
<gene>
    <name evidence="5" type="ORF">V6N11_009092</name>
</gene>
<evidence type="ECO:0000313" key="5">
    <source>
        <dbReference type="EMBL" id="KAK8990390.1"/>
    </source>
</evidence>
<dbReference type="PANTHER" id="PTHR11709">
    <property type="entry name" value="MULTI-COPPER OXIDASE"/>
    <property type="match status" value="1"/>
</dbReference>
<dbReference type="InterPro" id="IPR011706">
    <property type="entry name" value="Cu-oxidase_C"/>
</dbReference>
<dbReference type="EMBL" id="JBBPBN010000054">
    <property type="protein sequence ID" value="KAK8990390.1"/>
    <property type="molecule type" value="Genomic_DNA"/>
</dbReference>
<feature type="domain" description="Plastocyanin-like" evidence="4">
    <location>
        <begin position="109"/>
        <end position="172"/>
    </location>
</feature>
<evidence type="ECO:0000256" key="2">
    <source>
        <dbReference type="ARBA" id="ARBA00023180"/>
    </source>
</evidence>
<dbReference type="InterPro" id="IPR045087">
    <property type="entry name" value="Cu-oxidase_fam"/>
</dbReference>
<evidence type="ECO:0000256" key="1">
    <source>
        <dbReference type="ARBA" id="ARBA00010609"/>
    </source>
</evidence>
<accession>A0ABR2PQF2</accession>
<dbReference type="Pfam" id="PF00394">
    <property type="entry name" value="Cu-oxidase"/>
    <property type="match status" value="1"/>
</dbReference>